<comment type="function">
    <text evidence="1">Component of the MICOS complex, a large protein complex of the mitochondrial inner membrane that plays crucial roles in the maintenance of crista junctions, inner membrane architecture, and formation of contact sites to the outer membrane.</text>
</comment>
<evidence type="ECO:0000313" key="9">
    <source>
        <dbReference type="EMBL" id="RRT70748.1"/>
    </source>
</evidence>
<dbReference type="AlphaFoldDB" id="A0A427A3J6"/>
<evidence type="ECO:0000256" key="4">
    <source>
        <dbReference type="ARBA" id="ARBA00022692"/>
    </source>
</evidence>
<evidence type="ECO:0000256" key="1">
    <source>
        <dbReference type="ARBA" id="ARBA00002689"/>
    </source>
</evidence>
<comment type="similarity">
    <text evidence="3">Belongs to the MICOS complex subunit Mic10 family.</text>
</comment>
<evidence type="ECO:0000256" key="6">
    <source>
        <dbReference type="ARBA" id="ARBA00022989"/>
    </source>
</evidence>
<organism evidence="9 10">
    <name type="scientific">Ensete ventricosum</name>
    <name type="common">Abyssinian banana</name>
    <name type="synonym">Musa ensete</name>
    <dbReference type="NCBI Taxonomy" id="4639"/>
    <lineage>
        <taxon>Eukaryota</taxon>
        <taxon>Viridiplantae</taxon>
        <taxon>Streptophyta</taxon>
        <taxon>Embryophyta</taxon>
        <taxon>Tracheophyta</taxon>
        <taxon>Spermatophyta</taxon>
        <taxon>Magnoliopsida</taxon>
        <taxon>Liliopsida</taxon>
        <taxon>Zingiberales</taxon>
        <taxon>Musaceae</taxon>
        <taxon>Ensete</taxon>
    </lineage>
</organism>
<keyword evidence="5" id="KW-0999">Mitochondrion inner membrane</keyword>
<keyword evidence="7" id="KW-0496">Mitochondrion</keyword>
<comment type="subcellular location">
    <subcellularLocation>
        <location evidence="2">Mitochondrion inner membrane</location>
        <topology evidence="2">Single-pass membrane protein</topology>
    </subcellularLocation>
</comment>
<sequence>MAEERQQKKAQGFPPPYDLNAKWDACLDLTARRLAYSSLAGAFTALLFFSESSPPQSYIPVRSFRFHFGASNSTNIASSVARITCFGIDNNVLCHRAESIVELAKVFSCSHGCHVRRVFTSSGPIVRESKVPITGPWGSNQSVQCLWGGEVGTWFPPMLKVGS</sequence>
<dbReference type="EMBL" id="AMZH03003916">
    <property type="protein sequence ID" value="RRT70748.1"/>
    <property type="molecule type" value="Genomic_DNA"/>
</dbReference>
<keyword evidence="8" id="KW-0472">Membrane</keyword>
<dbReference type="Pfam" id="PF04418">
    <property type="entry name" value="DUF543"/>
    <property type="match status" value="1"/>
</dbReference>
<keyword evidence="4" id="KW-0812">Transmembrane</keyword>
<reference evidence="9 10" key="1">
    <citation type="journal article" date="2014" name="Agronomy (Basel)">
        <title>A Draft Genome Sequence for Ensete ventricosum, the Drought-Tolerant Tree Against Hunger.</title>
        <authorList>
            <person name="Harrison J."/>
            <person name="Moore K.A."/>
            <person name="Paszkiewicz K."/>
            <person name="Jones T."/>
            <person name="Grant M."/>
            <person name="Ambacheew D."/>
            <person name="Muzemil S."/>
            <person name="Studholme D.J."/>
        </authorList>
    </citation>
    <scope>NUCLEOTIDE SEQUENCE [LARGE SCALE GENOMIC DNA]</scope>
</reference>
<accession>A0A427A3J6</accession>
<evidence type="ECO:0000313" key="10">
    <source>
        <dbReference type="Proteomes" id="UP000287651"/>
    </source>
</evidence>
<comment type="caution">
    <text evidence="9">The sequence shown here is derived from an EMBL/GenBank/DDBJ whole genome shotgun (WGS) entry which is preliminary data.</text>
</comment>
<dbReference type="InterPro" id="IPR007512">
    <property type="entry name" value="Mic10"/>
</dbReference>
<evidence type="ECO:0000256" key="3">
    <source>
        <dbReference type="ARBA" id="ARBA00006792"/>
    </source>
</evidence>
<gene>
    <name evidence="9" type="ORF">B296_00012834</name>
</gene>
<protein>
    <submittedName>
        <fullName evidence="9">Uncharacterized protein</fullName>
    </submittedName>
</protein>
<evidence type="ECO:0000256" key="2">
    <source>
        <dbReference type="ARBA" id="ARBA00004434"/>
    </source>
</evidence>
<evidence type="ECO:0000256" key="8">
    <source>
        <dbReference type="ARBA" id="ARBA00023136"/>
    </source>
</evidence>
<dbReference type="PANTHER" id="PTHR21304:SF0">
    <property type="entry name" value="MICOS COMPLEX SUBUNIT MIC10"/>
    <property type="match status" value="1"/>
</dbReference>
<dbReference type="GO" id="GO:0061617">
    <property type="term" value="C:MICOS complex"/>
    <property type="evidence" value="ECO:0007669"/>
    <property type="project" value="InterPro"/>
</dbReference>
<evidence type="ECO:0000256" key="5">
    <source>
        <dbReference type="ARBA" id="ARBA00022792"/>
    </source>
</evidence>
<keyword evidence="6" id="KW-1133">Transmembrane helix</keyword>
<dbReference type="PANTHER" id="PTHR21304">
    <property type="entry name" value="MICOS COMPLEX SUBUNIT MIC10"/>
    <property type="match status" value="1"/>
</dbReference>
<proteinExistence type="inferred from homology"/>
<evidence type="ECO:0000256" key="7">
    <source>
        <dbReference type="ARBA" id="ARBA00023128"/>
    </source>
</evidence>
<name>A0A427A3J6_ENSVE</name>
<dbReference type="Proteomes" id="UP000287651">
    <property type="component" value="Unassembled WGS sequence"/>
</dbReference>